<accession>A0A448WPA7</accession>
<keyword evidence="2" id="KW-1185">Reference proteome</keyword>
<name>A0A448WPA7_9PLAT</name>
<proteinExistence type="predicted"/>
<organism evidence="1 2">
    <name type="scientific">Protopolystoma xenopodis</name>
    <dbReference type="NCBI Taxonomy" id="117903"/>
    <lineage>
        <taxon>Eukaryota</taxon>
        <taxon>Metazoa</taxon>
        <taxon>Spiralia</taxon>
        <taxon>Lophotrochozoa</taxon>
        <taxon>Platyhelminthes</taxon>
        <taxon>Monogenea</taxon>
        <taxon>Polyopisthocotylea</taxon>
        <taxon>Polystomatidea</taxon>
        <taxon>Polystomatidae</taxon>
        <taxon>Protopolystoma</taxon>
    </lineage>
</organism>
<evidence type="ECO:0000313" key="2">
    <source>
        <dbReference type="Proteomes" id="UP000784294"/>
    </source>
</evidence>
<sequence length="114" mass="12736">MLYPLMLCVHFISRQPTGRQLHSDSKLFNHPHRLGRSTLALLPPPSPPPPLISPQMTFTRFFEPSFDNLSNPAQMLWPGNGDADLLGLTNLGPGWIQAMNEVPINRREAINLLG</sequence>
<comment type="caution">
    <text evidence="1">The sequence shown here is derived from an EMBL/GenBank/DDBJ whole genome shotgun (WGS) entry which is preliminary data.</text>
</comment>
<dbReference type="EMBL" id="CAAALY010030022">
    <property type="protein sequence ID" value="VEL16829.1"/>
    <property type="molecule type" value="Genomic_DNA"/>
</dbReference>
<protein>
    <submittedName>
        <fullName evidence="1">Uncharacterized protein</fullName>
    </submittedName>
</protein>
<dbReference type="OrthoDB" id="552574at2759"/>
<evidence type="ECO:0000313" key="1">
    <source>
        <dbReference type="EMBL" id="VEL16829.1"/>
    </source>
</evidence>
<dbReference type="AlphaFoldDB" id="A0A448WPA7"/>
<reference evidence="1" key="1">
    <citation type="submission" date="2018-11" db="EMBL/GenBank/DDBJ databases">
        <authorList>
            <consortium name="Pathogen Informatics"/>
        </authorList>
    </citation>
    <scope>NUCLEOTIDE SEQUENCE</scope>
</reference>
<dbReference type="Proteomes" id="UP000784294">
    <property type="component" value="Unassembled WGS sequence"/>
</dbReference>
<gene>
    <name evidence="1" type="ORF">PXEA_LOCUS10269</name>
</gene>